<evidence type="ECO:0000256" key="6">
    <source>
        <dbReference type="ARBA" id="ARBA00023224"/>
    </source>
</evidence>
<dbReference type="Pfam" id="PF00015">
    <property type="entry name" value="MCPsignal"/>
    <property type="match status" value="1"/>
</dbReference>
<dbReference type="CDD" id="cd12912">
    <property type="entry name" value="PDC2_MCP_like"/>
    <property type="match status" value="2"/>
</dbReference>
<dbReference type="Proteomes" id="UP000294678">
    <property type="component" value="Unassembled WGS sequence"/>
</dbReference>
<keyword evidence="6 8" id="KW-0807">Transducer</keyword>
<dbReference type="InterPro" id="IPR004089">
    <property type="entry name" value="MCPsignal_dom"/>
</dbReference>
<dbReference type="RefSeq" id="WP_134113344.1">
    <property type="nucleotide sequence ID" value="NZ_SOBG01000006.1"/>
</dbReference>
<dbReference type="InterPro" id="IPR003660">
    <property type="entry name" value="HAMP_dom"/>
</dbReference>
<dbReference type="GO" id="GO:0005886">
    <property type="term" value="C:plasma membrane"/>
    <property type="evidence" value="ECO:0007669"/>
    <property type="project" value="UniProtKB-SubCell"/>
</dbReference>
<dbReference type="Pfam" id="PF00672">
    <property type="entry name" value="HAMP"/>
    <property type="match status" value="1"/>
</dbReference>
<sequence length="683" mass="77555">MKIGKKISIIFVSITIFILLIINILVYQFGKALLRKQIISDIERINELTYNMVDTSVNVSVKSYLRGIAEKNLDIVKEYYKKVQNGELTEAEAKKELSRIILSQKIGKTGYPYVMSYKTGKILIHPKKSVIGKVSSLYKDIKGREQSKNEYIEYEYKGKKKALYRVYFKPWDFLISATSYKDEFKELIKKEDFRDKVLSVKIGKTGYTYIMDSKGVLVIHPAIEGKSILNAKDINGKEFVKDIIDKKEGNTIYYWKNPNDKIAREKIVNSKYYKDLDWYIVSGTYTEEIMGPIINFRNLLFIINIFILIIVAITSSIIGNTFAKPIKKLTSDIDQLSNGDLTFKTNIKTKDEINTISERINNLIDKLNITINKAHNLSQDINIQNIELEEDMTTIINSETKDSIFILKNMIENILDQVRDQTASTEETLASVEEVSASVRTVREFNTEILENSKVTLDVAKQGIEFGTIVKTDMNDVTKKVIDTNEKVKDLVNISKDIGNITVAINAISEQTNLLALNAAIEAARAGEAGRGFSVVAEEIRKLAEQTSSETKKIDEITTTIQKEVEIVAKGNEVVKEKIIYAEKGIIDLVDNLNKVVDLSKSTDEKIKDIDTNLNEQMLAVEEIAKAVENIANNSTTIESYGIKTDELGENISLILKDKLEIIRDILEKNRDLDNELKFFKLK</sequence>
<comment type="subcellular location">
    <subcellularLocation>
        <location evidence="1">Cell membrane</location>
        <topology evidence="1">Multi-pass membrane protein</topology>
    </subcellularLocation>
</comment>
<dbReference type="PROSITE" id="PS50111">
    <property type="entry name" value="CHEMOTAXIS_TRANSDUC_2"/>
    <property type="match status" value="1"/>
</dbReference>
<keyword evidence="14" id="KW-1185">Reference proteome</keyword>
<dbReference type="InterPro" id="IPR004010">
    <property type="entry name" value="Double_Cache_2"/>
</dbReference>
<evidence type="ECO:0000313" key="13">
    <source>
        <dbReference type="EMBL" id="TDT69132.1"/>
    </source>
</evidence>
<name>A0AA46DXU9_9FUSO</name>
<dbReference type="CDD" id="cd11386">
    <property type="entry name" value="MCP_signal"/>
    <property type="match status" value="1"/>
</dbReference>
<keyword evidence="3 10" id="KW-0812">Transmembrane</keyword>
<proteinExistence type="inferred from homology"/>
<accession>A0AA46DXU9</accession>
<keyword evidence="2" id="KW-1003">Cell membrane</keyword>
<dbReference type="AlphaFoldDB" id="A0AA46DXU9"/>
<dbReference type="SMART" id="SM01049">
    <property type="entry name" value="Cache_2"/>
    <property type="match status" value="2"/>
</dbReference>
<dbReference type="GO" id="GO:0007165">
    <property type="term" value="P:signal transduction"/>
    <property type="evidence" value="ECO:0007669"/>
    <property type="project" value="UniProtKB-KW"/>
</dbReference>
<evidence type="ECO:0000256" key="8">
    <source>
        <dbReference type="PROSITE-ProRule" id="PRU00284"/>
    </source>
</evidence>
<reference evidence="13 14" key="1">
    <citation type="submission" date="2019-03" db="EMBL/GenBank/DDBJ databases">
        <title>Genomic Encyclopedia of Type Strains, Phase IV (KMG-IV): sequencing the most valuable type-strain genomes for metagenomic binning, comparative biology and taxonomic classification.</title>
        <authorList>
            <person name="Goeker M."/>
        </authorList>
    </citation>
    <scope>NUCLEOTIDE SEQUENCE [LARGE SCALE GENOMIC DNA]</scope>
    <source>
        <strain evidence="13 14">DSM 100055</strain>
    </source>
</reference>
<dbReference type="Gene3D" id="3.30.450.20">
    <property type="entry name" value="PAS domain"/>
    <property type="match status" value="2"/>
</dbReference>
<dbReference type="EMBL" id="SOBG01000006">
    <property type="protein sequence ID" value="TDT69132.1"/>
    <property type="molecule type" value="Genomic_DNA"/>
</dbReference>
<dbReference type="CDD" id="cd06225">
    <property type="entry name" value="HAMP"/>
    <property type="match status" value="1"/>
</dbReference>
<dbReference type="PANTHER" id="PTHR32089:SF112">
    <property type="entry name" value="LYSOZYME-LIKE PROTEIN-RELATED"/>
    <property type="match status" value="1"/>
</dbReference>
<dbReference type="Pfam" id="PF08269">
    <property type="entry name" value="dCache_2"/>
    <property type="match status" value="1"/>
</dbReference>
<evidence type="ECO:0000256" key="10">
    <source>
        <dbReference type="SAM" id="Phobius"/>
    </source>
</evidence>
<dbReference type="PANTHER" id="PTHR32089">
    <property type="entry name" value="METHYL-ACCEPTING CHEMOTAXIS PROTEIN MCPB"/>
    <property type="match status" value="1"/>
</dbReference>
<evidence type="ECO:0000256" key="4">
    <source>
        <dbReference type="ARBA" id="ARBA00022989"/>
    </source>
</evidence>
<dbReference type="SUPFAM" id="SSF58104">
    <property type="entry name" value="Methyl-accepting chemotaxis protein (MCP) signaling domain"/>
    <property type="match status" value="1"/>
</dbReference>
<evidence type="ECO:0000259" key="12">
    <source>
        <dbReference type="PROSITE" id="PS50885"/>
    </source>
</evidence>
<dbReference type="SMART" id="SM00304">
    <property type="entry name" value="HAMP"/>
    <property type="match status" value="1"/>
</dbReference>
<feature type="domain" description="HAMP" evidence="12">
    <location>
        <begin position="320"/>
        <end position="372"/>
    </location>
</feature>
<evidence type="ECO:0000256" key="7">
    <source>
        <dbReference type="ARBA" id="ARBA00029447"/>
    </source>
</evidence>
<evidence type="ECO:0000313" key="14">
    <source>
        <dbReference type="Proteomes" id="UP000294678"/>
    </source>
</evidence>
<dbReference type="SMART" id="SM00283">
    <property type="entry name" value="MA"/>
    <property type="match status" value="1"/>
</dbReference>
<dbReference type="InterPro" id="IPR033480">
    <property type="entry name" value="sCache_2"/>
</dbReference>
<evidence type="ECO:0000256" key="1">
    <source>
        <dbReference type="ARBA" id="ARBA00004651"/>
    </source>
</evidence>
<feature type="coiled-coil region" evidence="9">
    <location>
        <begin position="656"/>
        <end position="683"/>
    </location>
</feature>
<evidence type="ECO:0000259" key="11">
    <source>
        <dbReference type="PROSITE" id="PS50111"/>
    </source>
</evidence>
<feature type="transmembrane region" description="Helical" evidence="10">
    <location>
        <begin position="6"/>
        <end position="27"/>
    </location>
</feature>
<dbReference type="Gene3D" id="6.10.340.10">
    <property type="match status" value="1"/>
</dbReference>
<comment type="caution">
    <text evidence="13">The sequence shown here is derived from an EMBL/GenBank/DDBJ whole genome shotgun (WGS) entry which is preliminary data.</text>
</comment>
<evidence type="ECO:0000256" key="9">
    <source>
        <dbReference type="SAM" id="Coils"/>
    </source>
</evidence>
<evidence type="ECO:0000256" key="5">
    <source>
        <dbReference type="ARBA" id="ARBA00023136"/>
    </source>
</evidence>
<evidence type="ECO:0000256" key="2">
    <source>
        <dbReference type="ARBA" id="ARBA00022475"/>
    </source>
</evidence>
<organism evidence="13 14">
    <name type="scientific">Hypnocyclicus thermotrophus</name>
    <dbReference type="NCBI Taxonomy" id="1627895"/>
    <lineage>
        <taxon>Bacteria</taxon>
        <taxon>Fusobacteriati</taxon>
        <taxon>Fusobacteriota</taxon>
        <taxon>Fusobacteriia</taxon>
        <taxon>Fusobacteriales</taxon>
        <taxon>Fusobacteriaceae</taxon>
        <taxon>Hypnocyclicus</taxon>
    </lineage>
</organism>
<keyword evidence="5 10" id="KW-0472">Membrane</keyword>
<keyword evidence="9" id="KW-0175">Coiled coil</keyword>
<feature type="transmembrane region" description="Helical" evidence="10">
    <location>
        <begin position="299"/>
        <end position="318"/>
    </location>
</feature>
<gene>
    <name evidence="13" type="ORF">EV215_1474</name>
</gene>
<keyword evidence="4 10" id="KW-1133">Transmembrane helix</keyword>
<evidence type="ECO:0000256" key="3">
    <source>
        <dbReference type="ARBA" id="ARBA00022692"/>
    </source>
</evidence>
<comment type="similarity">
    <text evidence="7">Belongs to the methyl-accepting chemotaxis (MCP) protein family.</text>
</comment>
<protein>
    <submittedName>
        <fullName evidence="13">Methyl-accepting chemotaxis protein</fullName>
    </submittedName>
</protein>
<feature type="domain" description="Methyl-accepting transducer" evidence="11">
    <location>
        <begin position="411"/>
        <end position="632"/>
    </location>
</feature>
<dbReference type="PROSITE" id="PS50885">
    <property type="entry name" value="HAMP"/>
    <property type="match status" value="1"/>
</dbReference>
<dbReference type="Gene3D" id="1.10.287.950">
    <property type="entry name" value="Methyl-accepting chemotaxis protein"/>
    <property type="match status" value="1"/>
</dbReference>